<sequence>MLLPSNIIGEMWIGVCLTCVLELVPEKLRGASVGYYLFIITNIGGNIPLLLPPLKTLFAHVGADVALRNALIILFPGMYLASSVLFLLTIFIYKVWNKRQSRLRSNTSTDTDA</sequence>
<evidence type="ECO:0000313" key="2">
    <source>
        <dbReference type="EMBL" id="KAF6021453.1"/>
    </source>
</evidence>
<accession>A0A7J7J5P8</accession>
<feature type="transmembrane region" description="Helical" evidence="1">
    <location>
        <begin position="71"/>
        <end position="96"/>
    </location>
</feature>
<keyword evidence="1" id="KW-0812">Transmembrane</keyword>
<comment type="caution">
    <text evidence="2">The sequence shown here is derived from an EMBL/GenBank/DDBJ whole genome shotgun (WGS) entry which is preliminary data.</text>
</comment>
<protein>
    <submittedName>
        <fullName evidence="2">Uncharacterized protein</fullName>
    </submittedName>
</protein>
<feature type="transmembrane region" description="Helical" evidence="1">
    <location>
        <begin position="6"/>
        <end position="24"/>
    </location>
</feature>
<name>A0A7J7J5P8_BUGNE</name>
<evidence type="ECO:0000256" key="1">
    <source>
        <dbReference type="SAM" id="Phobius"/>
    </source>
</evidence>
<feature type="transmembrane region" description="Helical" evidence="1">
    <location>
        <begin position="33"/>
        <end position="51"/>
    </location>
</feature>
<dbReference type="OrthoDB" id="3639251at2759"/>
<gene>
    <name evidence="2" type="ORF">EB796_020240</name>
</gene>
<dbReference type="Proteomes" id="UP000593567">
    <property type="component" value="Unassembled WGS sequence"/>
</dbReference>
<evidence type="ECO:0000313" key="3">
    <source>
        <dbReference type="Proteomes" id="UP000593567"/>
    </source>
</evidence>
<organism evidence="2 3">
    <name type="scientific">Bugula neritina</name>
    <name type="common">Brown bryozoan</name>
    <name type="synonym">Sertularia neritina</name>
    <dbReference type="NCBI Taxonomy" id="10212"/>
    <lineage>
        <taxon>Eukaryota</taxon>
        <taxon>Metazoa</taxon>
        <taxon>Spiralia</taxon>
        <taxon>Lophotrochozoa</taxon>
        <taxon>Bryozoa</taxon>
        <taxon>Gymnolaemata</taxon>
        <taxon>Cheilostomatida</taxon>
        <taxon>Flustrina</taxon>
        <taxon>Buguloidea</taxon>
        <taxon>Bugulidae</taxon>
        <taxon>Bugula</taxon>
    </lineage>
</organism>
<dbReference type="EMBL" id="VXIV02003034">
    <property type="protein sequence ID" value="KAF6021453.1"/>
    <property type="molecule type" value="Genomic_DNA"/>
</dbReference>
<keyword evidence="3" id="KW-1185">Reference proteome</keyword>
<dbReference type="AlphaFoldDB" id="A0A7J7J5P8"/>
<keyword evidence="1" id="KW-1133">Transmembrane helix</keyword>
<keyword evidence="1" id="KW-0472">Membrane</keyword>
<proteinExistence type="predicted"/>
<reference evidence="2" key="1">
    <citation type="submission" date="2020-06" db="EMBL/GenBank/DDBJ databases">
        <title>Draft genome of Bugula neritina, a colonial animal packing powerful symbionts and potential medicines.</title>
        <authorList>
            <person name="Rayko M."/>
        </authorList>
    </citation>
    <scope>NUCLEOTIDE SEQUENCE [LARGE SCALE GENOMIC DNA]</scope>
    <source>
        <strain evidence="2">Kwan_BN1</strain>
    </source>
</reference>